<proteinExistence type="predicted"/>
<organism evidence="1 2">
    <name type="scientific">Candidatus Sungbacteria bacterium RIFCSPHIGHO2_01_FULL_47_32</name>
    <dbReference type="NCBI Taxonomy" id="1802264"/>
    <lineage>
        <taxon>Bacteria</taxon>
        <taxon>Candidatus Sungiibacteriota</taxon>
    </lineage>
</organism>
<evidence type="ECO:0000313" key="1">
    <source>
        <dbReference type="EMBL" id="OGZ93813.1"/>
    </source>
</evidence>
<gene>
    <name evidence="1" type="ORF">A2633_05050</name>
</gene>
<evidence type="ECO:0000313" key="2">
    <source>
        <dbReference type="Proteomes" id="UP000177152"/>
    </source>
</evidence>
<protein>
    <submittedName>
        <fullName evidence="1">Uncharacterized protein</fullName>
    </submittedName>
</protein>
<dbReference type="AlphaFoldDB" id="A0A1G2K3R1"/>
<comment type="caution">
    <text evidence="1">The sequence shown here is derived from an EMBL/GenBank/DDBJ whole genome shotgun (WGS) entry which is preliminary data.</text>
</comment>
<name>A0A1G2K3R1_9BACT</name>
<reference evidence="1 2" key="1">
    <citation type="journal article" date="2016" name="Nat. Commun.">
        <title>Thousands of microbial genomes shed light on interconnected biogeochemical processes in an aquifer system.</title>
        <authorList>
            <person name="Anantharaman K."/>
            <person name="Brown C.T."/>
            <person name="Hug L.A."/>
            <person name="Sharon I."/>
            <person name="Castelle C.J."/>
            <person name="Probst A.J."/>
            <person name="Thomas B.C."/>
            <person name="Singh A."/>
            <person name="Wilkins M.J."/>
            <person name="Karaoz U."/>
            <person name="Brodie E.L."/>
            <person name="Williams K.H."/>
            <person name="Hubbard S.S."/>
            <person name="Banfield J.F."/>
        </authorList>
    </citation>
    <scope>NUCLEOTIDE SEQUENCE [LARGE SCALE GENOMIC DNA]</scope>
</reference>
<accession>A0A1G2K3R1</accession>
<dbReference type="Proteomes" id="UP000177152">
    <property type="component" value="Unassembled WGS sequence"/>
</dbReference>
<dbReference type="EMBL" id="MHQC01000050">
    <property type="protein sequence ID" value="OGZ93813.1"/>
    <property type="molecule type" value="Genomic_DNA"/>
</dbReference>
<sequence>MKNYEQEKEPHFVDLFSPEMESRLRAEGKMYSRKIEPIRGAEHVTKPTIVETRLPDGTVESIEEAKAGDWIITGSKGERFVFTDKKFHDLYIADTLGGWIPRNRRVVALHNPFRKAVKIQAPWGTPEKLAYQEGSEKAIFVAEVAPDGTLTKDRYIIGDNEMLLNNYELIP</sequence>